<dbReference type="GO" id="GO:0000184">
    <property type="term" value="P:nuclear-transcribed mRNA catabolic process, nonsense-mediated decay"/>
    <property type="evidence" value="ECO:0007669"/>
    <property type="project" value="TreeGrafter"/>
</dbReference>
<dbReference type="PANTHER" id="PTHR10887:SF517">
    <property type="entry name" value="RNA HELICASE NONSENSE MRNA REDUCING FACTOR"/>
    <property type="match status" value="1"/>
</dbReference>
<feature type="compositionally biased region" description="Polar residues" evidence="6">
    <location>
        <begin position="528"/>
        <end position="559"/>
    </location>
</feature>
<evidence type="ECO:0000256" key="6">
    <source>
        <dbReference type="SAM" id="MobiDB-lite"/>
    </source>
</evidence>
<dbReference type="InterPro" id="IPR011112">
    <property type="entry name" value="Rho-like_N"/>
</dbReference>
<dbReference type="AlphaFoldDB" id="A0AAE0BUT2"/>
<evidence type="ECO:0000256" key="5">
    <source>
        <dbReference type="SAM" id="Coils"/>
    </source>
</evidence>
<keyword evidence="4" id="KW-0067">ATP-binding</keyword>
<dbReference type="InterPro" id="IPR047187">
    <property type="entry name" value="SF1_C_Upf1"/>
</dbReference>
<evidence type="ECO:0000313" key="9">
    <source>
        <dbReference type="Proteomes" id="UP001190700"/>
    </source>
</evidence>
<keyword evidence="9" id="KW-1185">Reference proteome</keyword>
<dbReference type="InterPro" id="IPR041677">
    <property type="entry name" value="DNA2/NAM7_AAA_11"/>
</dbReference>
<comment type="caution">
    <text evidence="8">The sequence shown here is derived from an EMBL/GenBank/DDBJ whole genome shotgun (WGS) entry which is preliminary data.</text>
</comment>
<dbReference type="GO" id="GO:0006353">
    <property type="term" value="P:DNA-templated transcription termination"/>
    <property type="evidence" value="ECO:0007669"/>
    <property type="project" value="InterPro"/>
</dbReference>
<evidence type="ECO:0000256" key="4">
    <source>
        <dbReference type="ARBA" id="ARBA00022840"/>
    </source>
</evidence>
<sequence length="959" mass="106158">MAFSPFGKRAELRPHQSQRMAHSAAPVLMRVSTGLSAVSHQGWRQTVLYRSAFTLNTIPAPAVFRRVDDRVGRLQVQCGRATDDELRQRRRIRERNERGARLQQEQEERQLRELVFSVAGENQRPRTRESRQQLREDRELARRRRLDENKSFLKEKQKEKVTRADEGASRQLAPHEIRRANEAKVESKKQMEETLQNSRSKLQTALEVEFQEQVQAVEKRRREWPLSRLLERGLALTGLVARFSGTFFDKQVLDLTCKGKLDADNFSVGDLVVLSPDLPNGAGQRSSGGPSGVEGMVVETMRAGLKIEMPPDVASTVLHHQVRQNGMTWRVDVSVNTVTHERQMKAVEIITEPENVFLEVPQGSALQRVPAILNRLDNAEQRAGSFCPNLWKGLKADSVERMVAETSGSLNASQQEAITGSLSRTVTLWQGPPGTGKTHTLSALVTLCLQQRGGKQVLVCANTNVAVDNLVAGLVQAGVRVARIGSPFKVEENVRHVSLHHQVAQTEKGQRATELRAQSLQLREQMRELQNNSRAAGATENQEPRSWTAANQGRGSGQSKKGLAAKADKLWREADKLQKIAVQEVLDAVEVVACTCSGAGDPNLEDRSFAVCLPATVQSDKAQRMGLAVSLFERLMDAGLKPFLLATQYRMHPAISEFPSRVFYGGRLADGVQSQQRLLACETTFPWPNPARPVAFVQCSKSSEAVDAMRSYLNRGEARVVQQVVTLLQRVKVAAAVKADATLVAPFSVNVITPYRSQQVLLTGMLPDNVEVNTVDGFQGREADFVVISTVRTKSLGFTDDERRINVALTRARHGVVVIGDGYALERGQWWKKWLQWAEDCHLLLVDSELSTTHAAVDDRQPRSAEFSTNAAATSVPAPESPMPELAPEADPASSDHANPARADYQSDPSPPPPPFAESDISSFTVPQLKEHAKKMGLKGYSKLRKADLIALLREASAN</sequence>
<dbReference type="InterPro" id="IPR036361">
    <property type="entry name" value="SAP_dom_sf"/>
</dbReference>
<feature type="coiled-coil region" evidence="5">
    <location>
        <begin position="177"/>
        <end position="208"/>
    </location>
</feature>
<keyword evidence="1" id="KW-0547">Nucleotide-binding</keyword>
<keyword evidence="2" id="KW-0378">Hydrolase</keyword>
<dbReference type="SUPFAM" id="SSF52540">
    <property type="entry name" value="P-loop containing nucleoside triphosphate hydrolases"/>
    <property type="match status" value="1"/>
</dbReference>
<dbReference type="InterPro" id="IPR027417">
    <property type="entry name" value="P-loop_NTPase"/>
</dbReference>
<dbReference type="GO" id="GO:0016787">
    <property type="term" value="F:hydrolase activity"/>
    <property type="evidence" value="ECO:0007669"/>
    <property type="project" value="UniProtKB-KW"/>
</dbReference>
<dbReference type="CDD" id="cd18808">
    <property type="entry name" value="SF1_C_Upf1"/>
    <property type="match status" value="1"/>
</dbReference>
<feature type="compositionally biased region" description="Basic and acidic residues" evidence="6">
    <location>
        <begin position="123"/>
        <end position="170"/>
    </location>
</feature>
<dbReference type="GO" id="GO:0003724">
    <property type="term" value="F:RNA helicase activity"/>
    <property type="evidence" value="ECO:0007669"/>
    <property type="project" value="TreeGrafter"/>
</dbReference>
<name>A0AAE0BUT2_9CHLO</name>
<dbReference type="GO" id="GO:0005524">
    <property type="term" value="F:ATP binding"/>
    <property type="evidence" value="ECO:0007669"/>
    <property type="project" value="UniProtKB-KW"/>
</dbReference>
<dbReference type="FunFam" id="3.40.50.300:FF:000326">
    <property type="entry name" value="P-loop containing nucleoside triphosphate hydrolase"/>
    <property type="match status" value="1"/>
</dbReference>
<accession>A0AAE0BUT2</accession>
<reference evidence="8 9" key="1">
    <citation type="journal article" date="2015" name="Genome Biol. Evol.">
        <title>Comparative Genomics of a Bacterivorous Green Alga Reveals Evolutionary Causalities and Consequences of Phago-Mixotrophic Mode of Nutrition.</title>
        <authorList>
            <person name="Burns J.A."/>
            <person name="Paasch A."/>
            <person name="Narechania A."/>
            <person name="Kim E."/>
        </authorList>
    </citation>
    <scope>NUCLEOTIDE SEQUENCE [LARGE SCALE GENOMIC DNA]</scope>
    <source>
        <strain evidence="8 9">PLY_AMNH</strain>
    </source>
</reference>
<organism evidence="8 9">
    <name type="scientific">Cymbomonas tetramitiformis</name>
    <dbReference type="NCBI Taxonomy" id="36881"/>
    <lineage>
        <taxon>Eukaryota</taxon>
        <taxon>Viridiplantae</taxon>
        <taxon>Chlorophyta</taxon>
        <taxon>Pyramimonadophyceae</taxon>
        <taxon>Pyramimonadales</taxon>
        <taxon>Pyramimonadaceae</taxon>
        <taxon>Cymbomonas</taxon>
    </lineage>
</organism>
<feature type="domain" description="Rho termination factor-like N-terminal" evidence="7">
    <location>
        <begin position="920"/>
        <end position="959"/>
    </location>
</feature>
<evidence type="ECO:0000256" key="1">
    <source>
        <dbReference type="ARBA" id="ARBA00022741"/>
    </source>
</evidence>
<dbReference type="PANTHER" id="PTHR10887">
    <property type="entry name" value="DNA2/NAM7 HELICASE FAMILY"/>
    <property type="match status" value="1"/>
</dbReference>
<evidence type="ECO:0000256" key="3">
    <source>
        <dbReference type="ARBA" id="ARBA00022806"/>
    </source>
</evidence>
<feature type="region of interest" description="Disordered" evidence="6">
    <location>
        <begin position="119"/>
        <end position="170"/>
    </location>
</feature>
<dbReference type="GO" id="GO:0005737">
    <property type="term" value="C:cytoplasm"/>
    <property type="evidence" value="ECO:0007669"/>
    <property type="project" value="TreeGrafter"/>
</dbReference>
<keyword evidence="5" id="KW-0175">Coiled coil</keyword>
<evidence type="ECO:0000259" key="7">
    <source>
        <dbReference type="SMART" id="SM00959"/>
    </source>
</evidence>
<feature type="region of interest" description="Disordered" evidence="6">
    <location>
        <begin position="1"/>
        <end position="21"/>
    </location>
</feature>
<dbReference type="Gene3D" id="1.10.720.30">
    <property type="entry name" value="SAP domain"/>
    <property type="match status" value="1"/>
</dbReference>
<dbReference type="Pfam" id="PF13087">
    <property type="entry name" value="AAA_12"/>
    <property type="match status" value="1"/>
</dbReference>
<dbReference type="SMART" id="SM00959">
    <property type="entry name" value="Rho_N"/>
    <property type="match status" value="1"/>
</dbReference>
<gene>
    <name evidence="8" type="ORF">CYMTET_48111</name>
</gene>
<keyword evidence="3" id="KW-0347">Helicase</keyword>
<feature type="region of interest" description="Disordered" evidence="6">
    <location>
        <begin position="528"/>
        <end position="564"/>
    </location>
</feature>
<dbReference type="GO" id="GO:0005694">
    <property type="term" value="C:chromosome"/>
    <property type="evidence" value="ECO:0007669"/>
    <property type="project" value="UniProtKB-ARBA"/>
</dbReference>
<feature type="region of interest" description="Disordered" evidence="6">
    <location>
        <begin position="856"/>
        <end position="927"/>
    </location>
</feature>
<dbReference type="Pfam" id="PF07498">
    <property type="entry name" value="Rho_N"/>
    <property type="match status" value="1"/>
</dbReference>
<dbReference type="Proteomes" id="UP001190700">
    <property type="component" value="Unassembled WGS sequence"/>
</dbReference>
<dbReference type="InterPro" id="IPR045055">
    <property type="entry name" value="DNA2/NAM7-like"/>
</dbReference>
<evidence type="ECO:0000256" key="2">
    <source>
        <dbReference type="ARBA" id="ARBA00022801"/>
    </source>
</evidence>
<dbReference type="Pfam" id="PF13086">
    <property type="entry name" value="AAA_11"/>
    <property type="match status" value="1"/>
</dbReference>
<protein>
    <recommendedName>
        <fullName evidence="7">Rho termination factor-like N-terminal domain-containing protein</fullName>
    </recommendedName>
</protein>
<evidence type="ECO:0000313" key="8">
    <source>
        <dbReference type="EMBL" id="KAK3242172.1"/>
    </source>
</evidence>
<dbReference type="Gene3D" id="3.40.50.300">
    <property type="entry name" value="P-loop containing nucleotide triphosphate hydrolases"/>
    <property type="match status" value="2"/>
</dbReference>
<dbReference type="EMBL" id="LGRX02033222">
    <property type="protein sequence ID" value="KAK3242172.1"/>
    <property type="molecule type" value="Genomic_DNA"/>
</dbReference>
<dbReference type="InterPro" id="IPR041679">
    <property type="entry name" value="DNA2/NAM7-like_C"/>
</dbReference>
<proteinExistence type="predicted"/>